<dbReference type="EMBL" id="JAWJZI010000004">
    <property type="protein sequence ID" value="MDV5169852.1"/>
    <property type="molecule type" value="Genomic_DNA"/>
</dbReference>
<organism evidence="1 2">
    <name type="scientific">Photobacterium rosenbergii</name>
    <dbReference type="NCBI Taxonomy" id="294936"/>
    <lineage>
        <taxon>Bacteria</taxon>
        <taxon>Pseudomonadati</taxon>
        <taxon>Pseudomonadota</taxon>
        <taxon>Gammaproteobacteria</taxon>
        <taxon>Vibrionales</taxon>
        <taxon>Vibrionaceae</taxon>
        <taxon>Photobacterium</taxon>
    </lineage>
</organism>
<proteinExistence type="predicted"/>
<evidence type="ECO:0000313" key="2">
    <source>
        <dbReference type="Proteomes" id="UP001186452"/>
    </source>
</evidence>
<protein>
    <submittedName>
        <fullName evidence="1">Uncharacterized protein</fullName>
    </submittedName>
</protein>
<gene>
    <name evidence="1" type="ORF">R2X38_12690</name>
</gene>
<sequence length="47" mass="5338">MTDKEINQLADKITSCVYINNKVTIPALTVGELKHLLHALKIKKVEY</sequence>
<dbReference type="Proteomes" id="UP001186452">
    <property type="component" value="Unassembled WGS sequence"/>
</dbReference>
<evidence type="ECO:0000313" key="1">
    <source>
        <dbReference type="EMBL" id="MDV5169852.1"/>
    </source>
</evidence>
<keyword evidence="2" id="KW-1185">Reference proteome</keyword>
<reference evidence="1 2" key="1">
    <citation type="submission" date="2023-10" db="EMBL/GenBank/DDBJ databases">
        <title>Marine bacteria isolated from horseshoe crab.</title>
        <authorList>
            <person name="Cheng T.H."/>
        </authorList>
    </citation>
    <scope>NUCLEOTIDE SEQUENCE [LARGE SCALE GENOMIC DNA]</scope>
    <source>
        <strain evidence="1 2">HSC6</strain>
    </source>
</reference>
<dbReference type="RefSeq" id="WP_317522610.1">
    <property type="nucleotide sequence ID" value="NZ_JAWJZI010000004.1"/>
</dbReference>
<name>A0ABU3ZIB0_9GAMM</name>
<accession>A0ABU3ZIB0</accession>
<comment type="caution">
    <text evidence="1">The sequence shown here is derived from an EMBL/GenBank/DDBJ whole genome shotgun (WGS) entry which is preliminary data.</text>
</comment>